<feature type="region of interest" description="Disordered" evidence="1">
    <location>
        <begin position="1"/>
        <end position="78"/>
    </location>
</feature>
<comment type="caution">
    <text evidence="2">The sequence shown here is derived from an EMBL/GenBank/DDBJ whole genome shotgun (WGS) entry which is preliminary data.</text>
</comment>
<feature type="compositionally biased region" description="Basic residues" evidence="1">
    <location>
        <begin position="24"/>
        <end position="33"/>
    </location>
</feature>
<accession>A0A9Q3GXT6</accession>
<name>A0A9Q3GXT6_9BASI</name>
<evidence type="ECO:0000313" key="3">
    <source>
        <dbReference type="Proteomes" id="UP000765509"/>
    </source>
</evidence>
<dbReference type="Proteomes" id="UP000765509">
    <property type="component" value="Unassembled WGS sequence"/>
</dbReference>
<evidence type="ECO:0000256" key="1">
    <source>
        <dbReference type="SAM" id="MobiDB-lite"/>
    </source>
</evidence>
<reference evidence="2" key="1">
    <citation type="submission" date="2021-03" db="EMBL/GenBank/DDBJ databases">
        <title>Draft genome sequence of rust myrtle Austropuccinia psidii MF-1, a brazilian biotype.</title>
        <authorList>
            <person name="Quecine M.C."/>
            <person name="Pachon D.M.R."/>
            <person name="Bonatelli M.L."/>
            <person name="Correr F.H."/>
            <person name="Franceschini L.M."/>
            <person name="Leite T.F."/>
            <person name="Margarido G.R.A."/>
            <person name="Almeida C.A."/>
            <person name="Ferrarezi J.A."/>
            <person name="Labate C.A."/>
        </authorList>
    </citation>
    <scope>NUCLEOTIDE SEQUENCE</scope>
    <source>
        <strain evidence="2">MF-1</strain>
    </source>
</reference>
<protein>
    <submittedName>
        <fullName evidence="2">Uncharacterized protein</fullName>
    </submittedName>
</protein>
<gene>
    <name evidence="2" type="ORF">O181_023998</name>
</gene>
<evidence type="ECO:0000313" key="2">
    <source>
        <dbReference type="EMBL" id="MBW0484283.1"/>
    </source>
</evidence>
<organism evidence="2 3">
    <name type="scientific">Austropuccinia psidii MF-1</name>
    <dbReference type="NCBI Taxonomy" id="1389203"/>
    <lineage>
        <taxon>Eukaryota</taxon>
        <taxon>Fungi</taxon>
        <taxon>Dikarya</taxon>
        <taxon>Basidiomycota</taxon>
        <taxon>Pucciniomycotina</taxon>
        <taxon>Pucciniomycetes</taxon>
        <taxon>Pucciniales</taxon>
        <taxon>Sphaerophragmiaceae</taxon>
        <taxon>Austropuccinia</taxon>
    </lineage>
</organism>
<dbReference type="EMBL" id="AVOT02007615">
    <property type="protein sequence ID" value="MBW0484283.1"/>
    <property type="molecule type" value="Genomic_DNA"/>
</dbReference>
<keyword evidence="3" id="KW-1185">Reference proteome</keyword>
<dbReference type="AlphaFoldDB" id="A0A9Q3GXT6"/>
<proteinExistence type="predicted"/>
<sequence length="90" mass="10220">MSPIHLRNLGIPRNQPKDREGLSRARRPGRGHLGHSGGWKETEGNYTHSSIHLPIQQKPQTRGLEGYGSRFSAPPNPQRYFIMEHGQQEV</sequence>